<keyword evidence="4" id="KW-0143">Chaperone</keyword>
<comment type="caution">
    <text evidence="5">The sequence shown here is derived from an EMBL/GenBank/DDBJ whole genome shotgun (WGS) entry which is preliminary data.</text>
</comment>
<name>A0ABU6WA13_9FABA</name>
<evidence type="ECO:0000256" key="1">
    <source>
        <dbReference type="ARBA" id="ARBA00008239"/>
    </source>
</evidence>
<accession>A0ABU6WA13</accession>
<evidence type="ECO:0000256" key="3">
    <source>
        <dbReference type="ARBA" id="ARBA00022840"/>
    </source>
</evidence>
<dbReference type="EMBL" id="JASCZI010181368">
    <property type="protein sequence ID" value="MED6182612.1"/>
    <property type="molecule type" value="Genomic_DNA"/>
</dbReference>
<reference evidence="5 6" key="1">
    <citation type="journal article" date="2023" name="Plants (Basel)">
        <title>Bridging the Gap: Combining Genomics and Transcriptomics Approaches to Understand Stylosanthes scabra, an Orphan Legume from the Brazilian Caatinga.</title>
        <authorList>
            <person name="Ferreira-Neto J.R.C."/>
            <person name="da Silva M.D."/>
            <person name="Binneck E."/>
            <person name="de Melo N.F."/>
            <person name="da Silva R.H."/>
            <person name="de Melo A.L.T.M."/>
            <person name="Pandolfi V."/>
            <person name="Bustamante F.O."/>
            <person name="Brasileiro-Vidal A.C."/>
            <person name="Benko-Iseppon A.M."/>
        </authorList>
    </citation>
    <scope>NUCLEOTIDE SEQUENCE [LARGE SCALE GENOMIC DNA]</scope>
    <source>
        <tissue evidence="5">Leaves</tissue>
    </source>
</reference>
<dbReference type="SUPFAM" id="SSF55874">
    <property type="entry name" value="ATPase domain of HSP90 chaperone/DNA topoisomerase II/histidine kinase"/>
    <property type="match status" value="1"/>
</dbReference>
<organism evidence="5 6">
    <name type="scientific">Stylosanthes scabra</name>
    <dbReference type="NCBI Taxonomy" id="79078"/>
    <lineage>
        <taxon>Eukaryota</taxon>
        <taxon>Viridiplantae</taxon>
        <taxon>Streptophyta</taxon>
        <taxon>Embryophyta</taxon>
        <taxon>Tracheophyta</taxon>
        <taxon>Spermatophyta</taxon>
        <taxon>Magnoliopsida</taxon>
        <taxon>eudicotyledons</taxon>
        <taxon>Gunneridae</taxon>
        <taxon>Pentapetalae</taxon>
        <taxon>rosids</taxon>
        <taxon>fabids</taxon>
        <taxon>Fabales</taxon>
        <taxon>Fabaceae</taxon>
        <taxon>Papilionoideae</taxon>
        <taxon>50 kb inversion clade</taxon>
        <taxon>dalbergioids sensu lato</taxon>
        <taxon>Dalbergieae</taxon>
        <taxon>Pterocarpus clade</taxon>
        <taxon>Stylosanthes</taxon>
    </lineage>
</organism>
<dbReference type="Gene3D" id="3.30.565.10">
    <property type="entry name" value="Histidine kinase-like ATPase, C-terminal domain"/>
    <property type="match status" value="1"/>
</dbReference>
<protein>
    <recommendedName>
        <fullName evidence="7">Histidine kinase/HSP90-like ATPase domain-containing protein</fullName>
    </recommendedName>
</protein>
<keyword evidence="3" id="KW-0067">ATP-binding</keyword>
<dbReference type="InterPro" id="IPR020575">
    <property type="entry name" value="Hsp90_N"/>
</dbReference>
<keyword evidence="6" id="KW-1185">Reference proteome</keyword>
<evidence type="ECO:0000313" key="6">
    <source>
        <dbReference type="Proteomes" id="UP001341840"/>
    </source>
</evidence>
<evidence type="ECO:0000313" key="5">
    <source>
        <dbReference type="EMBL" id="MED6182612.1"/>
    </source>
</evidence>
<dbReference type="Proteomes" id="UP001341840">
    <property type="component" value="Unassembled WGS sequence"/>
</dbReference>
<evidence type="ECO:0008006" key="7">
    <source>
        <dbReference type="Google" id="ProtNLM"/>
    </source>
</evidence>
<sequence>MRADASSVEAGVSYLHHCPQFYVLLLAPLTKNEIEHVLTSVVDKCSWKFQVTTTNQAIEALGMDLSLTLSLAMSICLTWMDLNGDIGMTRQDLMDCLGTIAQSGTAKFLKALMDSKAAGGDNNLIGQFGVGFYSAFLVADKVTVSTKSPKSDKQYV</sequence>
<gene>
    <name evidence="5" type="ORF">PIB30_030230</name>
</gene>
<evidence type="ECO:0000256" key="2">
    <source>
        <dbReference type="ARBA" id="ARBA00022741"/>
    </source>
</evidence>
<dbReference type="PANTHER" id="PTHR11528">
    <property type="entry name" value="HEAT SHOCK PROTEIN 90 FAMILY MEMBER"/>
    <property type="match status" value="1"/>
</dbReference>
<comment type="similarity">
    <text evidence="1">Belongs to the heat shock protein 90 family.</text>
</comment>
<dbReference type="PRINTS" id="PR00775">
    <property type="entry name" value="HEATSHOCK90"/>
</dbReference>
<dbReference type="InterPro" id="IPR001404">
    <property type="entry name" value="Hsp90_fam"/>
</dbReference>
<proteinExistence type="inferred from homology"/>
<dbReference type="InterPro" id="IPR036890">
    <property type="entry name" value="HATPase_C_sf"/>
</dbReference>
<evidence type="ECO:0000256" key="4">
    <source>
        <dbReference type="ARBA" id="ARBA00023186"/>
    </source>
</evidence>
<keyword evidence="2" id="KW-0547">Nucleotide-binding</keyword>